<proteinExistence type="predicted"/>
<sequence length="219" mass="24809">MDSHSIADTEHHMTVTIDSGNLVFSDGYLYTFSQPDLLKEALTVKWAPVGTQQIPAFNHRLAKLGDSAMKTSMLGIWHANNHPMNPVDVWENLHDRGLGMGKYLAHMADATGFWKHCEINGNSVLEAPADANYFDDPEGYRTAWSSEWGVKCKETAVEALFGAVWQDSEESCKKLRQVMRRMGVFWPENDVQAATVARYIGQMKLDGELDTKRDERMRR</sequence>
<name>A0A139HFL3_9PEZI</name>
<dbReference type="Proteomes" id="UP000070133">
    <property type="component" value="Unassembled WGS sequence"/>
</dbReference>
<dbReference type="InterPro" id="IPR036389">
    <property type="entry name" value="RNase_III_sf"/>
</dbReference>
<dbReference type="AlphaFoldDB" id="A0A139HFL3"/>
<keyword evidence="2" id="KW-1185">Reference proteome</keyword>
<accession>A0A139HFL3</accession>
<dbReference type="Gene3D" id="1.10.1520.10">
    <property type="entry name" value="Ribonuclease III domain"/>
    <property type="match status" value="1"/>
</dbReference>
<dbReference type="GO" id="GO:0006396">
    <property type="term" value="P:RNA processing"/>
    <property type="evidence" value="ECO:0007669"/>
    <property type="project" value="InterPro"/>
</dbReference>
<evidence type="ECO:0000313" key="1">
    <source>
        <dbReference type="EMBL" id="KXT01228.1"/>
    </source>
</evidence>
<dbReference type="GO" id="GO:0004525">
    <property type="term" value="F:ribonuclease III activity"/>
    <property type="evidence" value="ECO:0007669"/>
    <property type="project" value="InterPro"/>
</dbReference>
<dbReference type="EMBL" id="LFZN01000059">
    <property type="protein sequence ID" value="KXT01228.1"/>
    <property type="molecule type" value="Genomic_DNA"/>
</dbReference>
<reference evidence="1 2" key="1">
    <citation type="submission" date="2015-07" db="EMBL/GenBank/DDBJ databases">
        <title>Comparative genomics of the Sigatoka disease complex on banana suggests a link between parallel evolutionary changes in Pseudocercospora fijiensis and Pseudocercospora eumusae and increased virulence on the banana host.</title>
        <authorList>
            <person name="Chang T.-C."/>
            <person name="Salvucci A."/>
            <person name="Crous P.W."/>
            <person name="Stergiopoulos I."/>
        </authorList>
    </citation>
    <scope>NUCLEOTIDE SEQUENCE [LARGE SCALE GENOMIC DNA]</scope>
    <source>
        <strain evidence="1 2">CBS 114824</strain>
    </source>
</reference>
<protein>
    <submittedName>
        <fullName evidence="1">Uncharacterized protein</fullName>
    </submittedName>
</protein>
<evidence type="ECO:0000313" key="2">
    <source>
        <dbReference type="Proteomes" id="UP000070133"/>
    </source>
</evidence>
<organism evidence="1 2">
    <name type="scientific">Pseudocercospora eumusae</name>
    <dbReference type="NCBI Taxonomy" id="321146"/>
    <lineage>
        <taxon>Eukaryota</taxon>
        <taxon>Fungi</taxon>
        <taxon>Dikarya</taxon>
        <taxon>Ascomycota</taxon>
        <taxon>Pezizomycotina</taxon>
        <taxon>Dothideomycetes</taxon>
        <taxon>Dothideomycetidae</taxon>
        <taxon>Mycosphaerellales</taxon>
        <taxon>Mycosphaerellaceae</taxon>
        <taxon>Pseudocercospora</taxon>
    </lineage>
</organism>
<comment type="caution">
    <text evidence="1">The sequence shown here is derived from an EMBL/GenBank/DDBJ whole genome shotgun (WGS) entry which is preliminary data.</text>
</comment>
<dbReference type="SUPFAM" id="SSF69065">
    <property type="entry name" value="RNase III domain-like"/>
    <property type="match status" value="1"/>
</dbReference>
<gene>
    <name evidence="1" type="ORF">AC578_3826</name>
</gene>
<dbReference type="OrthoDB" id="67027at2759"/>